<reference evidence="6 7" key="1">
    <citation type="submission" date="2020-05" db="EMBL/GenBank/DDBJ databases">
        <title>Complete genome sequence of Gemmatimonas greenlandica TET16.</title>
        <authorList>
            <person name="Zeng Y."/>
        </authorList>
    </citation>
    <scope>NUCLEOTIDE SEQUENCE [LARGE SCALE GENOMIC DNA]</scope>
    <source>
        <strain evidence="6 7">TET16</strain>
    </source>
</reference>
<accession>A0A6M4ITC2</accession>
<protein>
    <submittedName>
        <fullName evidence="6">Isoprenylcysteine carboxylmethyltransferase family protein</fullName>
    </submittedName>
</protein>
<evidence type="ECO:0000313" key="6">
    <source>
        <dbReference type="EMBL" id="QJR37465.1"/>
    </source>
</evidence>
<dbReference type="PANTHER" id="PTHR12714:SF24">
    <property type="entry name" value="SLR1182 PROTEIN"/>
    <property type="match status" value="1"/>
</dbReference>
<feature type="transmembrane region" description="Helical" evidence="5">
    <location>
        <begin position="51"/>
        <end position="73"/>
    </location>
</feature>
<dbReference type="EMBL" id="CP053085">
    <property type="protein sequence ID" value="QJR37465.1"/>
    <property type="molecule type" value="Genomic_DNA"/>
</dbReference>
<evidence type="ECO:0000313" key="7">
    <source>
        <dbReference type="Proteomes" id="UP000500938"/>
    </source>
</evidence>
<keyword evidence="7" id="KW-1185">Reference proteome</keyword>
<dbReference type="GO" id="GO:0008168">
    <property type="term" value="F:methyltransferase activity"/>
    <property type="evidence" value="ECO:0007669"/>
    <property type="project" value="UniProtKB-KW"/>
</dbReference>
<dbReference type="Gene3D" id="1.20.120.1630">
    <property type="match status" value="1"/>
</dbReference>
<dbReference type="Pfam" id="PF04191">
    <property type="entry name" value="PEMT"/>
    <property type="match status" value="1"/>
</dbReference>
<feature type="transmembrane region" description="Helical" evidence="5">
    <location>
        <begin position="108"/>
        <end position="138"/>
    </location>
</feature>
<dbReference type="GO" id="GO:0012505">
    <property type="term" value="C:endomembrane system"/>
    <property type="evidence" value="ECO:0007669"/>
    <property type="project" value="UniProtKB-SubCell"/>
</dbReference>
<dbReference type="RefSeq" id="WP_171226900.1">
    <property type="nucleotide sequence ID" value="NZ_CP053085.1"/>
</dbReference>
<evidence type="ECO:0000256" key="4">
    <source>
        <dbReference type="ARBA" id="ARBA00023136"/>
    </source>
</evidence>
<dbReference type="PANTHER" id="PTHR12714">
    <property type="entry name" value="PROTEIN-S ISOPRENYLCYSTEINE O-METHYLTRANSFERASE"/>
    <property type="match status" value="1"/>
</dbReference>
<name>A0A6M4ITC2_9BACT</name>
<dbReference type="InterPro" id="IPR007318">
    <property type="entry name" value="Phopholipid_MeTrfase"/>
</dbReference>
<dbReference type="GO" id="GO:0032259">
    <property type="term" value="P:methylation"/>
    <property type="evidence" value="ECO:0007669"/>
    <property type="project" value="UniProtKB-KW"/>
</dbReference>
<gene>
    <name evidence="6" type="ORF">HKW67_19085</name>
</gene>
<evidence type="ECO:0000256" key="2">
    <source>
        <dbReference type="ARBA" id="ARBA00022692"/>
    </source>
</evidence>
<evidence type="ECO:0000256" key="5">
    <source>
        <dbReference type="SAM" id="Phobius"/>
    </source>
</evidence>
<evidence type="ECO:0000256" key="1">
    <source>
        <dbReference type="ARBA" id="ARBA00004127"/>
    </source>
</evidence>
<feature type="transmembrane region" description="Helical" evidence="5">
    <location>
        <begin position="20"/>
        <end position="39"/>
    </location>
</feature>
<organism evidence="6 7">
    <name type="scientific">Gemmatimonas groenlandica</name>
    <dbReference type="NCBI Taxonomy" id="2732249"/>
    <lineage>
        <taxon>Bacteria</taxon>
        <taxon>Pseudomonadati</taxon>
        <taxon>Gemmatimonadota</taxon>
        <taxon>Gemmatimonadia</taxon>
        <taxon>Gemmatimonadales</taxon>
        <taxon>Gemmatimonadaceae</taxon>
        <taxon>Gemmatimonas</taxon>
    </lineage>
</organism>
<sequence length="164" mass="17926">MPTSANPSPPTDRGPGVSFPPPLLFVGGLAIGVLLDLVLPLPAVIPDARWVVILGFALVAIGMACTFAGMITFRRFRTAVYPNRPATLVVDTGVYAYTRNPMYTGLTIAYLGGVLLTGVLWVLILLPAVLTLLVTQVIRREERHLRERFPEAYAAYCARVGRWF</sequence>
<comment type="subcellular location">
    <subcellularLocation>
        <location evidence="1">Endomembrane system</location>
        <topology evidence="1">Multi-pass membrane protein</topology>
    </subcellularLocation>
</comment>
<proteinExistence type="predicted"/>
<dbReference type="Proteomes" id="UP000500938">
    <property type="component" value="Chromosome"/>
</dbReference>
<dbReference type="AlphaFoldDB" id="A0A6M4ITC2"/>
<keyword evidence="6" id="KW-0489">Methyltransferase</keyword>
<keyword evidence="4 5" id="KW-0472">Membrane</keyword>
<dbReference type="KEGG" id="ggr:HKW67_19085"/>
<keyword evidence="6" id="KW-0808">Transferase</keyword>
<keyword evidence="2 5" id="KW-0812">Transmembrane</keyword>
<evidence type="ECO:0000256" key="3">
    <source>
        <dbReference type="ARBA" id="ARBA00022989"/>
    </source>
</evidence>
<keyword evidence="3 5" id="KW-1133">Transmembrane helix</keyword>